<evidence type="ECO:0000256" key="2">
    <source>
        <dbReference type="ARBA" id="ARBA00022692"/>
    </source>
</evidence>
<accession>A0ABY7U6Y0</accession>
<keyword evidence="8" id="KW-1185">Reference proteome</keyword>
<sequence length="1008" mass="111450">MKRPPRILAWVLGIIALALFFGPMLVGFYTDWRWFGAIDFRGVFTTTVVARIALFALGFIVAAAAVWLAGLMVWRSRSDDIAAGDINSPVFQYRQSIEKVLGLFRNIVPLLIGLAGGFILQSNWRSILLFINGGNFGESDPQFHKDLGFYAFRLPVWQLVVNSLTALALVSFLVVLFGHYMLGGIRIGSRAAGVRGAISRPARVRLAVIAGLWMLFKVAGYWLERYQLLFNQNNIFTGGSYTDIHAYLPAKIILMVIGIVVAIAFFSAVVIKDLRIPGLAVVLMLLSAIVIGTAWPLLMEQFSVQPNRSSKEAESIRRNIDSTRYAFGLTDDKVNYEENWGAEGSKDAKADKDDKGNDEKGSDEKGKGESTAAAGNDDATISNLRLLDPEILAPTFRQMQQLRNFYGFPDTLAMDRYETDGQLRDYVVAARELDPNALRENQKNWINRHTVYTHGNGFIAAEANKVDEVARDAGSTRGGYPVFTVADLQTQAGKASEGEGESHDAEKELGIKVDQPRTYYGPVIASADDGLDYVIVGDSGSGPVEYDSDNSTYTYTGAGGVSIGNYFDRAMYAAKYQELNFLLSDRVGSDSKVLYDRDPRERVEKVAPWLTTDSATYPAVVDGRIKWIVDGYTTLNALPYAQRQNLTETTQDTLNPDGTTQRLVNDQVGYIRNSVKATVDAYDGTVELYEFDEEDPVLKAWEGVFPGVVKPKEDISDELNKHLRYPEDLFKVQRNLLARYHVDDPGVFFNNDAFWSVPNDPTAPEGQKELNQPPYYVMAADPNSGKPSFQLITPFRGLNREFLSAHMSVTSDPEHYGQITVRVLPTNTQTQGPKQAQDAMMSSDQVARDRTLWEGTNTLHNGNLLTLPVNGEILYLEPIYSQRSNQESAFPKLLRVLVSYKGRVGYAPTISEALEQVGIDANAAQDIKEIEGDDSAKDSDDADAKDKKDDKKSSPAGGGSESDAVKSINDALKGLESARNGSHEEYGRALDELDKAVEKYQKAEGDND</sequence>
<gene>
    <name evidence="7" type="ORF">CMASS_02845</name>
</gene>
<keyword evidence="3 5" id="KW-1133">Transmembrane helix</keyword>
<evidence type="ECO:0000313" key="7">
    <source>
        <dbReference type="EMBL" id="WCZ32028.1"/>
    </source>
</evidence>
<dbReference type="PANTHER" id="PTHR39344">
    <property type="entry name" value="UPF0182 PROTEIN SLL1060"/>
    <property type="match status" value="1"/>
</dbReference>
<evidence type="ECO:0000256" key="5">
    <source>
        <dbReference type="HAMAP-Rule" id="MF_01600"/>
    </source>
</evidence>
<dbReference type="PANTHER" id="PTHR39344:SF1">
    <property type="entry name" value="UPF0182 PROTEIN SLL1060"/>
    <property type="match status" value="1"/>
</dbReference>
<dbReference type="NCBIfam" id="NF000825">
    <property type="entry name" value="PRK00068.1"/>
    <property type="match status" value="1"/>
</dbReference>
<comment type="similarity">
    <text evidence="5">Belongs to the UPF0182 family.</text>
</comment>
<evidence type="ECO:0000256" key="6">
    <source>
        <dbReference type="SAM" id="MobiDB-lite"/>
    </source>
</evidence>
<organism evidence="7 8">
    <name type="scientific">Corynebacterium massiliense DSM 45435</name>
    <dbReference type="NCBI Taxonomy" id="1121364"/>
    <lineage>
        <taxon>Bacteria</taxon>
        <taxon>Bacillati</taxon>
        <taxon>Actinomycetota</taxon>
        <taxon>Actinomycetes</taxon>
        <taxon>Mycobacteriales</taxon>
        <taxon>Corynebacteriaceae</taxon>
        <taxon>Corynebacterium</taxon>
    </lineage>
</organism>
<feature type="transmembrane region" description="Helical" evidence="5">
    <location>
        <begin position="103"/>
        <end position="120"/>
    </location>
</feature>
<proteinExistence type="inferred from homology"/>
<feature type="region of interest" description="Disordered" evidence="6">
    <location>
        <begin position="928"/>
        <end position="992"/>
    </location>
</feature>
<keyword evidence="2 5" id="KW-0812">Transmembrane</keyword>
<dbReference type="EMBL" id="CP063189">
    <property type="protein sequence ID" value="WCZ32028.1"/>
    <property type="molecule type" value="Genomic_DNA"/>
</dbReference>
<feature type="region of interest" description="Disordered" evidence="6">
    <location>
        <begin position="343"/>
        <end position="375"/>
    </location>
</feature>
<feature type="transmembrane region" description="Helical" evidence="5">
    <location>
        <begin position="159"/>
        <end position="183"/>
    </location>
</feature>
<dbReference type="InterPro" id="IPR005372">
    <property type="entry name" value="UPF0182"/>
</dbReference>
<feature type="transmembrane region" description="Helical" evidence="5">
    <location>
        <begin position="278"/>
        <end position="298"/>
    </location>
</feature>
<reference evidence="7 8" key="1">
    <citation type="submission" date="2020-10" db="EMBL/GenBank/DDBJ databases">
        <title>Complete genome sequence of Corynebacterium massiliense DSM 45435, type strain of Corynebacterium massiliense.</title>
        <authorList>
            <person name="Busche T."/>
            <person name="Kalinowski J."/>
            <person name="Ruckert C."/>
        </authorList>
    </citation>
    <scope>NUCLEOTIDE SEQUENCE [LARGE SCALE GENOMIC DNA]</scope>
    <source>
        <strain evidence="7 8">DSM 45435</strain>
    </source>
</reference>
<feature type="transmembrane region" description="Helical" evidence="5">
    <location>
        <begin position="7"/>
        <end position="29"/>
    </location>
</feature>
<feature type="transmembrane region" description="Helical" evidence="5">
    <location>
        <begin position="252"/>
        <end position="271"/>
    </location>
</feature>
<dbReference type="Pfam" id="PF03699">
    <property type="entry name" value="UPF0182"/>
    <property type="match status" value="1"/>
</dbReference>
<name>A0ABY7U6Y0_9CORY</name>
<keyword evidence="4 5" id="KW-0472">Membrane</keyword>
<dbReference type="RefSeq" id="WP_022863629.1">
    <property type="nucleotide sequence ID" value="NZ_ATVG01000013.1"/>
</dbReference>
<dbReference type="HAMAP" id="MF_01600">
    <property type="entry name" value="UPF0182"/>
    <property type="match status" value="1"/>
</dbReference>
<feature type="compositionally biased region" description="Basic and acidic residues" evidence="6">
    <location>
        <begin position="928"/>
        <end position="953"/>
    </location>
</feature>
<protein>
    <recommendedName>
        <fullName evidence="5">UPF0182 protein CMASS_02845</fullName>
    </recommendedName>
</protein>
<feature type="compositionally biased region" description="Basic and acidic residues" evidence="6">
    <location>
        <begin position="981"/>
        <end position="992"/>
    </location>
</feature>
<evidence type="ECO:0000256" key="1">
    <source>
        <dbReference type="ARBA" id="ARBA00022475"/>
    </source>
</evidence>
<feature type="transmembrane region" description="Helical" evidence="5">
    <location>
        <begin position="49"/>
        <end position="74"/>
    </location>
</feature>
<dbReference type="CDD" id="cd06174">
    <property type="entry name" value="MFS"/>
    <property type="match status" value="1"/>
</dbReference>
<evidence type="ECO:0000256" key="3">
    <source>
        <dbReference type="ARBA" id="ARBA00022989"/>
    </source>
</evidence>
<evidence type="ECO:0000256" key="4">
    <source>
        <dbReference type="ARBA" id="ARBA00023136"/>
    </source>
</evidence>
<feature type="compositionally biased region" description="Basic and acidic residues" evidence="6">
    <location>
        <begin position="344"/>
        <end position="368"/>
    </location>
</feature>
<keyword evidence="1 5" id="KW-1003">Cell membrane</keyword>
<feature type="transmembrane region" description="Helical" evidence="5">
    <location>
        <begin position="204"/>
        <end position="223"/>
    </location>
</feature>
<evidence type="ECO:0000313" key="8">
    <source>
        <dbReference type="Proteomes" id="UP001220064"/>
    </source>
</evidence>
<dbReference type="Proteomes" id="UP001220064">
    <property type="component" value="Chromosome"/>
</dbReference>
<comment type="subcellular location">
    <subcellularLocation>
        <location evidence="5">Cell membrane</location>
        <topology evidence="5">Multi-pass membrane protein</topology>
    </subcellularLocation>
</comment>